<dbReference type="Proteomes" id="UP001320420">
    <property type="component" value="Unassembled WGS sequence"/>
</dbReference>
<evidence type="ECO:0000259" key="9">
    <source>
        <dbReference type="PROSITE" id="PS50215"/>
    </source>
</evidence>
<evidence type="ECO:0000256" key="7">
    <source>
        <dbReference type="SAM" id="SignalP"/>
    </source>
</evidence>
<dbReference type="PROSITE" id="PS50214">
    <property type="entry name" value="DISINTEGRIN_2"/>
    <property type="match status" value="1"/>
</dbReference>
<keyword evidence="6" id="KW-0472">Membrane</keyword>
<dbReference type="Gene3D" id="3.40.390.10">
    <property type="entry name" value="Collagenase (Catalytic Domain)"/>
    <property type="match status" value="1"/>
</dbReference>
<dbReference type="SMART" id="SM00050">
    <property type="entry name" value="DISIN"/>
    <property type="match status" value="1"/>
</dbReference>
<feature type="domain" description="Peptidase M12B" evidence="9">
    <location>
        <begin position="272"/>
        <end position="491"/>
    </location>
</feature>
<evidence type="ECO:0000256" key="3">
    <source>
        <dbReference type="ARBA" id="ARBA00074021"/>
    </source>
</evidence>
<reference evidence="10 11" key="1">
    <citation type="submission" date="2024-02" db="EMBL/GenBank/DDBJ databases">
        <title>De novo assembly and annotation of 12 fungi associated with fruit tree decline syndrome in Ontario, Canada.</title>
        <authorList>
            <person name="Sulman M."/>
            <person name="Ellouze W."/>
            <person name="Ilyukhin E."/>
        </authorList>
    </citation>
    <scope>NUCLEOTIDE SEQUENCE [LARGE SCALE GENOMIC DNA]</scope>
    <source>
        <strain evidence="10 11">M11/M66-122</strain>
    </source>
</reference>
<dbReference type="CDD" id="cd04271">
    <property type="entry name" value="ZnMc_ADAM_fungal"/>
    <property type="match status" value="1"/>
</dbReference>
<dbReference type="InterPro" id="IPR001590">
    <property type="entry name" value="Peptidase_M12B"/>
</dbReference>
<feature type="domain" description="Disintegrin" evidence="8">
    <location>
        <begin position="516"/>
        <end position="606"/>
    </location>
</feature>
<comment type="caution">
    <text evidence="4">Lacks conserved residue(s) required for the propagation of feature annotation.</text>
</comment>
<dbReference type="Pfam" id="PF13688">
    <property type="entry name" value="Reprolysin_5"/>
    <property type="match status" value="1"/>
</dbReference>
<dbReference type="FunFam" id="4.10.70.10:FF:000003">
    <property type="entry name" value="Disintegrin and metalloproteinase domain-containing protein 17"/>
    <property type="match status" value="1"/>
</dbReference>
<keyword evidence="7" id="KW-0732">Signal</keyword>
<dbReference type="InterPro" id="IPR001762">
    <property type="entry name" value="Disintegrin_dom"/>
</dbReference>
<dbReference type="Gene3D" id="4.10.70.10">
    <property type="entry name" value="Disintegrin domain"/>
    <property type="match status" value="1"/>
</dbReference>
<evidence type="ECO:0000313" key="11">
    <source>
        <dbReference type="Proteomes" id="UP001320420"/>
    </source>
</evidence>
<dbReference type="InterPro" id="IPR024079">
    <property type="entry name" value="MetalloPept_cat_dom_sf"/>
</dbReference>
<comment type="function">
    <text evidence="2">Probable zinc protease.</text>
</comment>
<evidence type="ECO:0000259" key="8">
    <source>
        <dbReference type="PROSITE" id="PS50214"/>
    </source>
</evidence>
<sequence>MRHIFKTAVALLLAITQSSEGHSIQRNPLNYVTTVDNPIIHTPSHRVHAYSSFDLTFQLHQDKQKVRISLEPNHDILPDSLTVTHLGPDGNVERHEKVERTDHKVFKGHAFVQYPGRSDWMRSGFARVTLKQDGPNPVFQGVFRIHGNHHHIMTASNYMQSRLEGDPYIKVSDDEYMIVWRDTDVLQDPAYSHDELKRGLGYDGSSCSSDGLSFNTGDDHPVRRGLDLRNVSAAVETNALFARQMDGTTGGNGAGVNLASTIGQTAGCPTTRKVALVGIATDCNYRAQFDSESDMRENIVNLVNTASELYESTFNISLGIQNLTTQEAECPGTAPASVPWNVPCSDSVTLSDRLNLFSSWRGQFQDTNAYWTLLSTCNTDSAVGLAWLGQACSTSSSSQDGTSGGNETIAGANVVVRTDGGTEWQVFAHESGHTFGAFHDCTSTTCSDGTVGMQKCCPLSSSSCDADGDFIMNPSTGTGISKFSPCSIGNICSAMGRGSVSTSCLSDNRGVPTITGSQCGNGIVEEDEQCDCGGETGCGDNNCCDPNTCKYKTNSVCDPANEDCCTDQCQFASSGTVCRASTGTCDPEETCAGTAASCPKDVKTGDGEVCGADGAGLTCASGQCTSRDEQCKSLVGSLTSSQDTTACEGQSGSCIVSCSSSTLGPQPCYNMQQYFLDGTPCDGGGTCQNGNCEGASWVRRGIEWIKAHLNIVIPVACVVGGLIILSILGCCISSCRRRSRIRKAKAAQAIIQPNSSWVAGSSVGGGGGGGGSGSGRGRGGGGSSGHGSAYANNVPYPPPPPPAYGMTGARGMDNGGGPPSNGPWMPRRASTARYA</sequence>
<feature type="transmembrane region" description="Helical" evidence="6">
    <location>
        <begin position="711"/>
        <end position="735"/>
    </location>
</feature>
<dbReference type="AlphaFoldDB" id="A0AAN9YQQ4"/>
<feature type="binding site" evidence="4">
    <location>
        <position position="429"/>
    </location>
    <ligand>
        <name>Zn(2+)</name>
        <dbReference type="ChEBI" id="CHEBI:29105"/>
        <note>catalytic</note>
    </ligand>
</feature>
<dbReference type="SUPFAM" id="SSF57552">
    <property type="entry name" value="Blood coagulation inhibitor (disintegrin)"/>
    <property type="match status" value="1"/>
</dbReference>
<dbReference type="EMBL" id="JAKJXP020000055">
    <property type="protein sequence ID" value="KAK7751037.1"/>
    <property type="molecule type" value="Genomic_DNA"/>
</dbReference>
<dbReference type="GO" id="GO:0046872">
    <property type="term" value="F:metal ion binding"/>
    <property type="evidence" value="ECO:0007669"/>
    <property type="project" value="UniProtKB-KW"/>
</dbReference>
<evidence type="ECO:0000256" key="2">
    <source>
        <dbReference type="ARBA" id="ARBA00056552"/>
    </source>
</evidence>
<gene>
    <name evidence="10" type="ORF">SLS62_007022</name>
</gene>
<dbReference type="GO" id="GO:0004222">
    <property type="term" value="F:metalloendopeptidase activity"/>
    <property type="evidence" value="ECO:0007669"/>
    <property type="project" value="InterPro"/>
</dbReference>
<feature type="chain" id="PRO_5042837015" description="Disintegrin and metalloproteinase domain-containing protein B" evidence="7">
    <location>
        <begin position="22"/>
        <end position="835"/>
    </location>
</feature>
<feature type="signal peptide" evidence="7">
    <location>
        <begin position="1"/>
        <end position="21"/>
    </location>
</feature>
<accession>A0AAN9YQQ4</accession>
<dbReference type="SUPFAM" id="SSF55486">
    <property type="entry name" value="Metalloproteases ('zincins'), catalytic domain"/>
    <property type="match status" value="1"/>
</dbReference>
<evidence type="ECO:0000256" key="4">
    <source>
        <dbReference type="PROSITE-ProRule" id="PRU00276"/>
    </source>
</evidence>
<dbReference type="Pfam" id="PF00200">
    <property type="entry name" value="Disintegrin"/>
    <property type="match status" value="1"/>
</dbReference>
<protein>
    <recommendedName>
        <fullName evidence="3">Disintegrin and metalloproteinase domain-containing protein B</fullName>
    </recommendedName>
</protein>
<dbReference type="PANTHER" id="PTHR11905:SF159">
    <property type="entry name" value="ADAM METALLOPROTEASE"/>
    <property type="match status" value="1"/>
</dbReference>
<feature type="binding site" evidence="4">
    <location>
        <position position="433"/>
    </location>
    <ligand>
        <name>Zn(2+)</name>
        <dbReference type="ChEBI" id="CHEBI:29105"/>
        <note>catalytic</note>
    </ligand>
</feature>
<organism evidence="10 11">
    <name type="scientific">Diatrype stigma</name>
    <dbReference type="NCBI Taxonomy" id="117547"/>
    <lineage>
        <taxon>Eukaryota</taxon>
        <taxon>Fungi</taxon>
        <taxon>Dikarya</taxon>
        <taxon>Ascomycota</taxon>
        <taxon>Pezizomycotina</taxon>
        <taxon>Sordariomycetes</taxon>
        <taxon>Xylariomycetidae</taxon>
        <taxon>Xylariales</taxon>
        <taxon>Diatrypaceae</taxon>
        <taxon>Diatrype</taxon>
    </lineage>
</organism>
<feature type="active site" evidence="4">
    <location>
        <position position="430"/>
    </location>
</feature>
<feature type="binding site" evidence="4">
    <location>
        <position position="439"/>
    </location>
    <ligand>
        <name>Zn(2+)</name>
        <dbReference type="ChEBI" id="CHEBI:29105"/>
        <note>catalytic</note>
    </ligand>
</feature>
<proteinExistence type="predicted"/>
<evidence type="ECO:0000313" key="10">
    <source>
        <dbReference type="EMBL" id="KAK7751037.1"/>
    </source>
</evidence>
<keyword evidence="1" id="KW-1015">Disulfide bond</keyword>
<name>A0AAN9YQQ4_9PEZI</name>
<dbReference type="PROSITE" id="PS50215">
    <property type="entry name" value="ADAM_MEPRO"/>
    <property type="match status" value="1"/>
</dbReference>
<keyword evidence="6" id="KW-0812">Transmembrane</keyword>
<dbReference type="GO" id="GO:0006508">
    <property type="term" value="P:proteolysis"/>
    <property type="evidence" value="ECO:0007669"/>
    <property type="project" value="InterPro"/>
</dbReference>
<keyword evidence="4" id="KW-0479">Metal-binding</keyword>
<keyword evidence="11" id="KW-1185">Reference proteome</keyword>
<evidence type="ECO:0000256" key="6">
    <source>
        <dbReference type="SAM" id="Phobius"/>
    </source>
</evidence>
<comment type="caution">
    <text evidence="10">The sequence shown here is derived from an EMBL/GenBank/DDBJ whole genome shotgun (WGS) entry which is preliminary data.</text>
</comment>
<dbReference type="PANTHER" id="PTHR11905">
    <property type="entry name" value="ADAM A DISINTEGRIN AND METALLOPROTEASE DOMAIN"/>
    <property type="match status" value="1"/>
</dbReference>
<evidence type="ECO:0000256" key="5">
    <source>
        <dbReference type="SAM" id="MobiDB-lite"/>
    </source>
</evidence>
<dbReference type="Pfam" id="PF01562">
    <property type="entry name" value="Pep_M12B_propep"/>
    <property type="match status" value="1"/>
</dbReference>
<dbReference type="InterPro" id="IPR036436">
    <property type="entry name" value="Disintegrin_dom_sf"/>
</dbReference>
<feature type="region of interest" description="Disordered" evidence="5">
    <location>
        <begin position="761"/>
        <end position="835"/>
    </location>
</feature>
<dbReference type="InterPro" id="IPR002870">
    <property type="entry name" value="Peptidase_M12B_N"/>
</dbReference>
<keyword evidence="6" id="KW-1133">Transmembrane helix</keyword>
<evidence type="ECO:0000256" key="1">
    <source>
        <dbReference type="ARBA" id="ARBA00023157"/>
    </source>
</evidence>
<feature type="compositionally biased region" description="Gly residues" evidence="5">
    <location>
        <begin position="762"/>
        <end position="785"/>
    </location>
</feature>
<keyword evidence="4" id="KW-0862">Zinc</keyword>
<dbReference type="InterPro" id="IPR034028">
    <property type="entry name" value="ZnMc_ADAM_fungal"/>
</dbReference>